<feature type="compositionally biased region" description="Basic residues" evidence="2">
    <location>
        <begin position="97"/>
        <end position="108"/>
    </location>
</feature>
<evidence type="ECO:0000313" key="5">
    <source>
        <dbReference type="Proteomes" id="UP000283458"/>
    </source>
</evidence>
<feature type="compositionally biased region" description="Low complexity" evidence="2">
    <location>
        <begin position="32"/>
        <end position="41"/>
    </location>
</feature>
<dbReference type="SUPFAM" id="SSF158791">
    <property type="entry name" value="MgtE N-terminal domain-like"/>
    <property type="match status" value="1"/>
</dbReference>
<organism evidence="4 5">
    <name type="scientific">Azospirillum cavernae</name>
    <dbReference type="NCBI Taxonomy" id="2320860"/>
    <lineage>
        <taxon>Bacteria</taxon>
        <taxon>Pseudomonadati</taxon>
        <taxon>Pseudomonadota</taxon>
        <taxon>Alphaproteobacteria</taxon>
        <taxon>Rhodospirillales</taxon>
        <taxon>Azospirillaceae</taxon>
        <taxon>Azospirillum</taxon>
    </lineage>
</organism>
<evidence type="ECO:0000313" key="4">
    <source>
        <dbReference type="EMBL" id="RJF82486.1"/>
    </source>
</evidence>
<feature type="region of interest" description="Disordered" evidence="2">
    <location>
        <begin position="32"/>
        <end position="117"/>
    </location>
</feature>
<evidence type="ECO:0000256" key="1">
    <source>
        <dbReference type="SAM" id="Coils"/>
    </source>
</evidence>
<proteinExistence type="predicted"/>
<evidence type="ECO:0000256" key="2">
    <source>
        <dbReference type="SAM" id="MobiDB-lite"/>
    </source>
</evidence>
<feature type="coiled-coil region" evidence="1">
    <location>
        <begin position="230"/>
        <end position="281"/>
    </location>
</feature>
<dbReference type="Proteomes" id="UP000283458">
    <property type="component" value="Unassembled WGS sequence"/>
</dbReference>
<comment type="caution">
    <text evidence="4">The sequence shown here is derived from an EMBL/GenBank/DDBJ whole genome shotgun (WGS) entry which is preliminary data.</text>
</comment>
<accession>A0A418VZ78</accession>
<dbReference type="AlphaFoldDB" id="A0A418VZ78"/>
<feature type="region of interest" description="Disordered" evidence="2">
    <location>
        <begin position="165"/>
        <end position="219"/>
    </location>
</feature>
<evidence type="ECO:0000259" key="3">
    <source>
        <dbReference type="Pfam" id="PF03448"/>
    </source>
</evidence>
<gene>
    <name evidence="4" type="ORF">D3877_19340</name>
</gene>
<protein>
    <recommendedName>
        <fullName evidence="3">Magnesium transporter MgtE intracellular domain-containing protein</fullName>
    </recommendedName>
</protein>
<name>A0A418VZ78_9PROT</name>
<dbReference type="EMBL" id="QYUL01000002">
    <property type="protein sequence ID" value="RJF82486.1"/>
    <property type="molecule type" value="Genomic_DNA"/>
</dbReference>
<keyword evidence="1" id="KW-0175">Coiled coil</keyword>
<dbReference type="OrthoDB" id="9791432at2"/>
<keyword evidence="5" id="KW-1185">Reference proteome</keyword>
<feature type="compositionally biased region" description="Low complexity" evidence="2">
    <location>
        <begin position="63"/>
        <end position="83"/>
    </location>
</feature>
<dbReference type="Pfam" id="PF03448">
    <property type="entry name" value="MgtE_N"/>
    <property type="match status" value="1"/>
</dbReference>
<reference evidence="4 5" key="1">
    <citation type="submission" date="2018-09" db="EMBL/GenBank/DDBJ databases">
        <authorList>
            <person name="Zhu H."/>
        </authorList>
    </citation>
    <scope>NUCLEOTIDE SEQUENCE [LARGE SCALE GENOMIC DNA]</scope>
    <source>
        <strain evidence="4 5">K2W22B-5</strain>
    </source>
</reference>
<feature type="compositionally biased region" description="Low complexity" evidence="2">
    <location>
        <begin position="208"/>
        <end position="219"/>
    </location>
</feature>
<feature type="domain" description="Magnesium transporter MgtE intracellular" evidence="3">
    <location>
        <begin position="293"/>
        <end position="348"/>
    </location>
</feature>
<dbReference type="InterPro" id="IPR006668">
    <property type="entry name" value="Mg_transptr_MgtE_intracell_dom"/>
</dbReference>
<sequence length="358" mass="38025">MTDAQKTIAEFAARLAAKGAAQDAAAQKAAAQKGGAQKAGVQKGGEEKIVIRPAGAAPTGVRVSASSQTPAAASQAVARSGAPSSAPATRNAVRPSGKGKAKGGKPRKAASPPRRPMMEVLRGWTQDFRFRLLPVTIFVAVLMLGVRVGDMWRIATRDAKLPDFPVTMAQGPQTPPPANGAKPPADKAPPPKATTAPNPAKDGPPPMANGAASTPAANAPLGPISDQELLQHFAERRAEIEKRTKEIEQREALLTAAEKRIDQKVSEMEKVRSDIQKLMSQGDEKQSAQLESLVKIYETMKPKEAARIFEELEMPVLLGVIQKMKENKSAPILASMDPVKAKEVTSALIERRVPMIAK</sequence>